<keyword evidence="1" id="KW-0285">Flavoprotein</keyword>
<evidence type="ECO:0000256" key="2">
    <source>
        <dbReference type="ARBA" id="ARBA00022827"/>
    </source>
</evidence>
<evidence type="ECO:0000313" key="6">
    <source>
        <dbReference type="Proteomes" id="UP000465601"/>
    </source>
</evidence>
<dbReference type="GO" id="GO:0071949">
    <property type="term" value="F:FAD binding"/>
    <property type="evidence" value="ECO:0007669"/>
    <property type="project" value="InterPro"/>
</dbReference>
<protein>
    <submittedName>
        <fullName evidence="5">FAD-binding protein</fullName>
    </submittedName>
</protein>
<dbReference type="Gene3D" id="3.30.390.50">
    <property type="entry name" value="CO dehydrogenase flavoprotein, C-terminal domain"/>
    <property type="match status" value="1"/>
</dbReference>
<dbReference type="InterPro" id="IPR051312">
    <property type="entry name" value="Diverse_Substr_Oxidored"/>
</dbReference>
<dbReference type="InterPro" id="IPR036683">
    <property type="entry name" value="CO_DH_flav_C_dom_sf"/>
</dbReference>
<dbReference type="Pfam" id="PF03450">
    <property type="entry name" value="CO_deh_flav_C"/>
    <property type="match status" value="1"/>
</dbReference>
<dbReference type="InterPro" id="IPR016166">
    <property type="entry name" value="FAD-bd_PCMH"/>
</dbReference>
<dbReference type="PANTHER" id="PTHR42659">
    <property type="entry name" value="XANTHINE DEHYDROGENASE SUBUNIT C-RELATED"/>
    <property type="match status" value="1"/>
</dbReference>
<dbReference type="OrthoDB" id="9803647at2"/>
<keyword evidence="3" id="KW-0560">Oxidoreductase</keyword>
<dbReference type="PANTHER" id="PTHR42659:SF2">
    <property type="entry name" value="XANTHINE DEHYDROGENASE SUBUNIT C-RELATED"/>
    <property type="match status" value="1"/>
</dbReference>
<dbReference type="GO" id="GO:0016491">
    <property type="term" value="F:oxidoreductase activity"/>
    <property type="evidence" value="ECO:0007669"/>
    <property type="project" value="UniProtKB-KW"/>
</dbReference>
<organism evidence="5 6">
    <name type="scientific">Alkaliphilus serpentinus</name>
    <dbReference type="NCBI Taxonomy" id="1482731"/>
    <lineage>
        <taxon>Bacteria</taxon>
        <taxon>Bacillati</taxon>
        <taxon>Bacillota</taxon>
        <taxon>Clostridia</taxon>
        <taxon>Peptostreptococcales</taxon>
        <taxon>Natronincolaceae</taxon>
        <taxon>Alkaliphilus</taxon>
    </lineage>
</organism>
<dbReference type="InterPro" id="IPR036318">
    <property type="entry name" value="FAD-bd_PCMH-like_sf"/>
</dbReference>
<dbReference type="InterPro" id="IPR005107">
    <property type="entry name" value="CO_DH_flav_C"/>
</dbReference>
<dbReference type="Pfam" id="PF00941">
    <property type="entry name" value="FAD_binding_5"/>
    <property type="match status" value="1"/>
</dbReference>
<accession>A0A833HRL9</accession>
<dbReference type="EMBL" id="WBZB01000004">
    <property type="protein sequence ID" value="KAB3533225.1"/>
    <property type="molecule type" value="Genomic_DNA"/>
</dbReference>
<reference evidence="5 6" key="1">
    <citation type="submission" date="2019-10" db="EMBL/GenBank/DDBJ databases">
        <title>Alkaliphilus serpentinus sp. nov. and Alkaliphilus pronyensis sp. nov., two novel anaerobic alkaliphilic species isolated from the serpentinized-hosted hydrothermal field of the Prony Bay (New Caledonia).</title>
        <authorList>
            <person name="Postec A."/>
        </authorList>
    </citation>
    <scope>NUCLEOTIDE SEQUENCE [LARGE SCALE GENOMIC DNA]</scope>
    <source>
        <strain evidence="5 6">LacT</strain>
    </source>
</reference>
<evidence type="ECO:0000313" key="5">
    <source>
        <dbReference type="EMBL" id="KAB3533225.1"/>
    </source>
</evidence>
<dbReference type="Proteomes" id="UP000465601">
    <property type="component" value="Unassembled WGS sequence"/>
</dbReference>
<gene>
    <name evidence="5" type="ORF">F8153_01370</name>
</gene>
<proteinExistence type="predicted"/>
<evidence type="ECO:0000256" key="1">
    <source>
        <dbReference type="ARBA" id="ARBA00022630"/>
    </source>
</evidence>
<comment type="caution">
    <text evidence="5">The sequence shown here is derived from an EMBL/GenBank/DDBJ whole genome shotgun (WGS) entry which is preliminary data.</text>
</comment>
<keyword evidence="2" id="KW-0274">FAD</keyword>
<dbReference type="SMART" id="SM01092">
    <property type="entry name" value="CO_deh_flav_C"/>
    <property type="match status" value="1"/>
</dbReference>
<dbReference type="Gene3D" id="3.30.465.10">
    <property type="match status" value="1"/>
</dbReference>
<dbReference type="PROSITE" id="PS51387">
    <property type="entry name" value="FAD_PCMH"/>
    <property type="match status" value="1"/>
</dbReference>
<sequence length="271" mass="29804">MISIKEYIAPKSIEEAYNLLVSNKGCTLIGGGAFLRMGAKSISLAIDLSKAGLSYVEEKEETFEIGAMTTFGDIERHKGLNKVFNNLLARSVGDIVGVQLRNLVTVGGTVYSRYGFSDPITALLVLETDVKLYKQGIIPLRDFLIKGSKERDILEAIIIKKTGRIASFQSMRNSKGDYAILNLALSMKDGSYSIAVGARPNRGILATKTMDFLKGKELSKEVLTEATDIIAEEIIFGSNTRGSEAYRRQICKVLLKRALEEVKGYDNKSED</sequence>
<feature type="domain" description="FAD-binding PCMH-type" evidence="4">
    <location>
        <begin position="1"/>
        <end position="164"/>
    </location>
</feature>
<evidence type="ECO:0000256" key="3">
    <source>
        <dbReference type="ARBA" id="ARBA00023002"/>
    </source>
</evidence>
<dbReference type="InterPro" id="IPR002346">
    <property type="entry name" value="Mopterin_DH_FAD-bd"/>
</dbReference>
<keyword evidence="6" id="KW-1185">Reference proteome</keyword>
<dbReference type="AlphaFoldDB" id="A0A833HRL9"/>
<dbReference type="SUPFAM" id="SSF56176">
    <property type="entry name" value="FAD-binding/transporter-associated domain-like"/>
    <property type="match status" value="1"/>
</dbReference>
<name>A0A833HRL9_9FIRM</name>
<dbReference type="SUPFAM" id="SSF55447">
    <property type="entry name" value="CO dehydrogenase flavoprotein C-terminal domain-like"/>
    <property type="match status" value="1"/>
</dbReference>
<dbReference type="InterPro" id="IPR016169">
    <property type="entry name" value="FAD-bd_PCMH_sub2"/>
</dbReference>
<dbReference type="RefSeq" id="WP_151864551.1">
    <property type="nucleotide sequence ID" value="NZ_WBZB01000004.1"/>
</dbReference>
<evidence type="ECO:0000259" key="4">
    <source>
        <dbReference type="PROSITE" id="PS51387"/>
    </source>
</evidence>